<protein>
    <submittedName>
        <fullName evidence="7">Acetolactate synthase-1/2/3 large subunit</fullName>
    </submittedName>
</protein>
<accession>A0A1G6U6A3</accession>
<dbReference type="InterPro" id="IPR029061">
    <property type="entry name" value="THDP-binding"/>
</dbReference>
<dbReference type="GO" id="GO:0009099">
    <property type="term" value="P:L-valine biosynthetic process"/>
    <property type="evidence" value="ECO:0007669"/>
    <property type="project" value="TreeGrafter"/>
</dbReference>
<dbReference type="GO" id="GO:0050660">
    <property type="term" value="F:flavin adenine dinucleotide binding"/>
    <property type="evidence" value="ECO:0007669"/>
    <property type="project" value="TreeGrafter"/>
</dbReference>
<dbReference type="GO" id="GO:0003984">
    <property type="term" value="F:acetolactate synthase activity"/>
    <property type="evidence" value="ECO:0007669"/>
    <property type="project" value="TreeGrafter"/>
</dbReference>
<keyword evidence="8" id="KW-1185">Reference proteome</keyword>
<dbReference type="AlphaFoldDB" id="A0A1G6U6A3"/>
<evidence type="ECO:0000256" key="3">
    <source>
        <dbReference type="RuleBase" id="RU362132"/>
    </source>
</evidence>
<dbReference type="PANTHER" id="PTHR18968:SF120">
    <property type="entry name" value="ACETOLACTATE SYNTHASE LARGE SUBUNIT"/>
    <property type="match status" value="1"/>
</dbReference>
<comment type="similarity">
    <text evidence="1 3">Belongs to the TPP enzyme family.</text>
</comment>
<dbReference type="InterPro" id="IPR012001">
    <property type="entry name" value="Thiamin_PyroP_enz_TPP-bd_dom"/>
</dbReference>
<feature type="domain" description="Thiamine pyrophosphate enzyme central" evidence="4">
    <location>
        <begin position="212"/>
        <end position="348"/>
    </location>
</feature>
<dbReference type="InterPro" id="IPR045229">
    <property type="entry name" value="TPP_enz"/>
</dbReference>
<gene>
    <name evidence="7" type="ORF">SAMN05421538_101457</name>
</gene>
<dbReference type="SUPFAM" id="SSF52518">
    <property type="entry name" value="Thiamin diphosphate-binding fold (THDP-binding)"/>
    <property type="match status" value="2"/>
</dbReference>
<dbReference type="PANTHER" id="PTHR18968">
    <property type="entry name" value="THIAMINE PYROPHOSPHATE ENZYMES"/>
    <property type="match status" value="1"/>
</dbReference>
<dbReference type="GO" id="GO:0005948">
    <property type="term" value="C:acetolactate synthase complex"/>
    <property type="evidence" value="ECO:0007669"/>
    <property type="project" value="TreeGrafter"/>
</dbReference>
<reference evidence="7 8" key="1">
    <citation type="submission" date="2016-10" db="EMBL/GenBank/DDBJ databases">
        <authorList>
            <person name="de Groot N.N."/>
        </authorList>
    </citation>
    <scope>NUCLEOTIDE SEQUENCE [LARGE SCALE GENOMIC DNA]</scope>
    <source>
        <strain evidence="7 8">DSM 22220</strain>
    </source>
</reference>
<dbReference type="GO" id="GO:0009097">
    <property type="term" value="P:isoleucine biosynthetic process"/>
    <property type="evidence" value="ECO:0007669"/>
    <property type="project" value="TreeGrafter"/>
</dbReference>
<evidence type="ECO:0000256" key="1">
    <source>
        <dbReference type="ARBA" id="ARBA00007812"/>
    </source>
</evidence>
<evidence type="ECO:0000259" key="6">
    <source>
        <dbReference type="Pfam" id="PF02776"/>
    </source>
</evidence>
<dbReference type="CDD" id="cd00568">
    <property type="entry name" value="TPP_enzymes"/>
    <property type="match status" value="1"/>
</dbReference>
<sequence>MPVPFRRKMRSNAAAGGLWKMTRNGGQLLVDCLMALGATKSFGIPGESYLAVLDALHDTAGRLDFVLCRNEGGAAFMAAAHGKLTGQPGICLVTRGPGVTNASIGIHTAMQDSAPMLVFVGQVGTDMRGREAFQEIDYRAVFGSMAKWAVEIDEIDRIPELVGRAWRTAISGRPGPVVVALPEDMLTDITDAEPLPGPIVAAEPAPDPEMLEEARGLLAAAERPLILIGGCNWSAAGRAAMQDFAEQSQIPVVAAFRFHDCFDNHAPVYCGEAGVGMPPHVRKLVADADVILAVNIRFGEMTTDAYSLLSVPLPAQRIIHVHGSDAEIGKIYQPAIAIQSGPNNFARAIRPVRDKWAGWLAQGRAGYDASFEAPAQPSPVDMVAVMAHLRDVLPGDVILTNGAGNFTVWPNKFFRFGAEARLLAPQSGAMGYGLPAAIAAKVNFPERCVVCFAGDGDFQMNLQEMATAAQADAQPIILLLNNGIYGTIRAHQERNYPGRVSGTTMDNPDFVALARAFGFHAERVGNTADFGAAFDRALASKTGALLDLDISPEALTPRQTLSQMREAALAAKRED</sequence>
<dbReference type="Gene3D" id="3.40.50.1220">
    <property type="entry name" value="TPP-binding domain"/>
    <property type="match status" value="1"/>
</dbReference>
<dbReference type="EMBL" id="FNAH01000001">
    <property type="protein sequence ID" value="SDD36216.1"/>
    <property type="molecule type" value="Genomic_DNA"/>
</dbReference>
<dbReference type="FunFam" id="3.40.50.970:FF:000007">
    <property type="entry name" value="Acetolactate synthase"/>
    <property type="match status" value="1"/>
</dbReference>
<dbReference type="GO" id="GO:0030976">
    <property type="term" value="F:thiamine pyrophosphate binding"/>
    <property type="evidence" value="ECO:0007669"/>
    <property type="project" value="InterPro"/>
</dbReference>
<evidence type="ECO:0000259" key="4">
    <source>
        <dbReference type="Pfam" id="PF00205"/>
    </source>
</evidence>
<dbReference type="Pfam" id="PF02776">
    <property type="entry name" value="TPP_enzyme_N"/>
    <property type="match status" value="1"/>
</dbReference>
<organism evidence="7 8">
    <name type="scientific">Paracoccus isoporae</name>
    <dbReference type="NCBI Taxonomy" id="591205"/>
    <lineage>
        <taxon>Bacteria</taxon>
        <taxon>Pseudomonadati</taxon>
        <taxon>Pseudomonadota</taxon>
        <taxon>Alphaproteobacteria</taxon>
        <taxon>Rhodobacterales</taxon>
        <taxon>Paracoccaceae</taxon>
        <taxon>Paracoccus</taxon>
    </lineage>
</organism>
<evidence type="ECO:0000259" key="5">
    <source>
        <dbReference type="Pfam" id="PF02775"/>
    </source>
</evidence>
<evidence type="ECO:0000313" key="8">
    <source>
        <dbReference type="Proteomes" id="UP000199344"/>
    </source>
</evidence>
<dbReference type="NCBIfam" id="NF006052">
    <property type="entry name" value="PRK08199.1"/>
    <property type="match status" value="1"/>
</dbReference>
<feature type="domain" description="Thiamine pyrophosphate enzyme TPP-binding" evidence="5">
    <location>
        <begin position="402"/>
        <end position="547"/>
    </location>
</feature>
<dbReference type="Pfam" id="PF00205">
    <property type="entry name" value="TPP_enzyme_M"/>
    <property type="match status" value="1"/>
</dbReference>
<dbReference type="Proteomes" id="UP000199344">
    <property type="component" value="Unassembled WGS sequence"/>
</dbReference>
<keyword evidence="2 3" id="KW-0786">Thiamine pyrophosphate</keyword>
<dbReference type="CDD" id="cd07035">
    <property type="entry name" value="TPP_PYR_POX_like"/>
    <property type="match status" value="1"/>
</dbReference>
<dbReference type="InterPro" id="IPR011766">
    <property type="entry name" value="TPP_enzyme_TPP-bd"/>
</dbReference>
<dbReference type="SUPFAM" id="SSF52467">
    <property type="entry name" value="DHS-like NAD/FAD-binding domain"/>
    <property type="match status" value="1"/>
</dbReference>
<proteinExistence type="inferred from homology"/>
<evidence type="ECO:0000256" key="2">
    <source>
        <dbReference type="ARBA" id="ARBA00023052"/>
    </source>
</evidence>
<name>A0A1G6U6A3_9RHOB</name>
<feature type="domain" description="Thiamine pyrophosphate enzyme N-terminal TPP-binding" evidence="6">
    <location>
        <begin position="24"/>
        <end position="138"/>
    </location>
</feature>
<dbReference type="Gene3D" id="3.40.50.970">
    <property type="match status" value="2"/>
</dbReference>
<dbReference type="InterPro" id="IPR012000">
    <property type="entry name" value="Thiamin_PyroP_enz_cen_dom"/>
</dbReference>
<dbReference type="InterPro" id="IPR029035">
    <property type="entry name" value="DHS-like_NAD/FAD-binding_dom"/>
</dbReference>
<dbReference type="Pfam" id="PF02775">
    <property type="entry name" value="TPP_enzyme_C"/>
    <property type="match status" value="1"/>
</dbReference>
<dbReference type="GO" id="GO:0000287">
    <property type="term" value="F:magnesium ion binding"/>
    <property type="evidence" value="ECO:0007669"/>
    <property type="project" value="InterPro"/>
</dbReference>
<evidence type="ECO:0000313" key="7">
    <source>
        <dbReference type="EMBL" id="SDD36216.1"/>
    </source>
</evidence>
<dbReference type="STRING" id="591205.SAMN05421538_101457"/>